<gene>
    <name evidence="8" type="ORF">DKW60_18475</name>
</gene>
<name>A0A317C9L4_9GAMM</name>
<evidence type="ECO:0000313" key="9">
    <source>
        <dbReference type="Proteomes" id="UP000245539"/>
    </source>
</evidence>
<dbReference type="PANTHER" id="PTHR30606">
    <property type="entry name" value="LIPID A BIOSYNTHESIS LAUROYL ACYLTRANSFERASE"/>
    <property type="match status" value="1"/>
</dbReference>
<protein>
    <submittedName>
        <fullName evidence="8">Lipid A biosynthesis acyltransferase</fullName>
    </submittedName>
</protein>
<keyword evidence="7" id="KW-1133">Transmembrane helix</keyword>
<keyword evidence="5 7" id="KW-0472">Membrane</keyword>
<organism evidence="8 9">
    <name type="scientific">Leucothrix pacifica</name>
    <dbReference type="NCBI Taxonomy" id="1247513"/>
    <lineage>
        <taxon>Bacteria</taxon>
        <taxon>Pseudomonadati</taxon>
        <taxon>Pseudomonadota</taxon>
        <taxon>Gammaproteobacteria</taxon>
        <taxon>Thiotrichales</taxon>
        <taxon>Thiotrichaceae</taxon>
        <taxon>Leucothrix</taxon>
    </lineage>
</organism>
<keyword evidence="9" id="KW-1185">Reference proteome</keyword>
<keyword evidence="2" id="KW-1003">Cell membrane</keyword>
<evidence type="ECO:0000256" key="6">
    <source>
        <dbReference type="ARBA" id="ARBA00023315"/>
    </source>
</evidence>
<comment type="caution">
    <text evidence="8">The sequence shown here is derived from an EMBL/GenBank/DDBJ whole genome shotgun (WGS) entry which is preliminary data.</text>
</comment>
<dbReference type="AlphaFoldDB" id="A0A317C9L4"/>
<keyword evidence="3" id="KW-0997">Cell inner membrane</keyword>
<evidence type="ECO:0000256" key="4">
    <source>
        <dbReference type="ARBA" id="ARBA00022679"/>
    </source>
</evidence>
<dbReference type="GO" id="GO:0005886">
    <property type="term" value="C:plasma membrane"/>
    <property type="evidence" value="ECO:0007669"/>
    <property type="project" value="UniProtKB-SubCell"/>
</dbReference>
<keyword evidence="6 8" id="KW-0012">Acyltransferase</keyword>
<dbReference type="EMBL" id="QGKM01000069">
    <property type="protein sequence ID" value="PWQ93070.1"/>
    <property type="molecule type" value="Genomic_DNA"/>
</dbReference>
<evidence type="ECO:0000256" key="5">
    <source>
        <dbReference type="ARBA" id="ARBA00023136"/>
    </source>
</evidence>
<dbReference type="InterPro" id="IPR004960">
    <property type="entry name" value="LipA_acyltrans"/>
</dbReference>
<evidence type="ECO:0000313" key="8">
    <source>
        <dbReference type="EMBL" id="PWQ93070.1"/>
    </source>
</evidence>
<evidence type="ECO:0000256" key="7">
    <source>
        <dbReference type="SAM" id="Phobius"/>
    </source>
</evidence>
<proteinExistence type="predicted"/>
<evidence type="ECO:0000256" key="3">
    <source>
        <dbReference type="ARBA" id="ARBA00022519"/>
    </source>
</evidence>
<evidence type="ECO:0000256" key="2">
    <source>
        <dbReference type="ARBA" id="ARBA00022475"/>
    </source>
</evidence>
<evidence type="ECO:0000256" key="1">
    <source>
        <dbReference type="ARBA" id="ARBA00004533"/>
    </source>
</evidence>
<keyword evidence="7" id="KW-0812">Transmembrane</keyword>
<dbReference type="Pfam" id="PF03279">
    <property type="entry name" value="Lip_A_acyltrans"/>
    <property type="match status" value="1"/>
</dbReference>
<dbReference type="PANTHER" id="PTHR30606:SF4">
    <property type="entry name" value="LIPID A BIOSYNTHESIS MYRISTOYLTRANSFERASE"/>
    <property type="match status" value="1"/>
</dbReference>
<comment type="subcellular location">
    <subcellularLocation>
        <location evidence="1">Cell inner membrane</location>
    </subcellularLocation>
</comment>
<feature type="transmembrane region" description="Helical" evidence="7">
    <location>
        <begin position="25"/>
        <end position="41"/>
    </location>
</feature>
<dbReference type="OrthoDB" id="9803456at2"/>
<dbReference type="GO" id="GO:0016746">
    <property type="term" value="F:acyltransferase activity"/>
    <property type="evidence" value="ECO:0007669"/>
    <property type="project" value="UniProtKB-KW"/>
</dbReference>
<sequence length="316" mass="35849">MSVASDKIVNQKGLPFTRDLLYPKYWLSWLGVGVATVLSVLPQSLRHRLGVSIGEYLYKNSPKRRKYAGANLRQVYPEVSDAALNEKVRQHLHWYGKGLVDYTVFFFAPKRRLKKLVGISGGDSLLKAAENDKAIILLLTHSVMLEFAAVALSLEDLHSFGSYKKSKNPVLDWMIARSRCRFVDFVVSREDGLRPLVKAIQSKKVMIFLPDEDLGLENGVFAPFFGRQKATLTTPARLTKLGKAEVFAGFVAFDQASKRYNLHVQSMPESYPCANAEKDASVMNQAFESLIEREPLQYMWLMRLFKTTQESDQPLY</sequence>
<accession>A0A317C9L4</accession>
<dbReference type="RefSeq" id="WP_109839142.1">
    <property type="nucleotide sequence ID" value="NZ_QGKM01000069.1"/>
</dbReference>
<dbReference type="Proteomes" id="UP000245539">
    <property type="component" value="Unassembled WGS sequence"/>
</dbReference>
<dbReference type="CDD" id="cd07984">
    <property type="entry name" value="LPLAT_LABLAT-like"/>
    <property type="match status" value="1"/>
</dbReference>
<reference evidence="8 9" key="1">
    <citation type="submission" date="2018-05" db="EMBL/GenBank/DDBJ databases">
        <title>Leucothrix arctica sp. nov., isolated from Arctic seawater.</title>
        <authorList>
            <person name="Choi A."/>
            <person name="Baek K."/>
        </authorList>
    </citation>
    <scope>NUCLEOTIDE SEQUENCE [LARGE SCALE GENOMIC DNA]</scope>
    <source>
        <strain evidence="8 9">JCM 18388</strain>
    </source>
</reference>
<dbReference type="GO" id="GO:0009247">
    <property type="term" value="P:glycolipid biosynthetic process"/>
    <property type="evidence" value="ECO:0007669"/>
    <property type="project" value="UniProtKB-ARBA"/>
</dbReference>
<dbReference type="PIRSF" id="PIRSF026649">
    <property type="entry name" value="MsbB"/>
    <property type="match status" value="1"/>
</dbReference>
<keyword evidence="4 8" id="KW-0808">Transferase</keyword>